<keyword evidence="2" id="KW-1185">Reference proteome</keyword>
<name>I4WQF8_9GAMM</name>
<organism evidence="1 2">
    <name type="scientific">Rhodanobacter denitrificans</name>
    <dbReference type="NCBI Taxonomy" id="666685"/>
    <lineage>
        <taxon>Bacteria</taxon>
        <taxon>Pseudomonadati</taxon>
        <taxon>Pseudomonadota</taxon>
        <taxon>Gammaproteobacteria</taxon>
        <taxon>Lysobacterales</taxon>
        <taxon>Rhodanobacteraceae</taxon>
        <taxon>Rhodanobacter</taxon>
    </lineage>
</organism>
<sequence length="231" mass="26438">MLKLFTAHEVEAMRRDARKRARMSGMALAKAFDQIAAEYGYRNWSLLQKNGCLPSDRPQPWFFRRSPEEIAQSMRVVPDPHSRAERRTQSQIARDSVQALDAKFASAANAVDFAIAYVEGILGQPRFQLSTKSVAYWEMRHWLPYGAIGVNGTTHILVNRGYKPQGSTSESYVEYEEFPQLWLPLKVDSWQLFAHPTASQPFLFNDGCPPWGSRKNAGAYLERLKELRKQL</sequence>
<dbReference type="EMBL" id="CP003470">
    <property type="protein sequence ID" value="AGG87624.1"/>
    <property type="molecule type" value="Genomic_DNA"/>
</dbReference>
<proteinExistence type="predicted"/>
<gene>
    <name evidence="1" type="ORF">R2APBS1_0454</name>
</gene>
<dbReference type="HOGENOM" id="CLU_1199014_0_0_6"/>
<dbReference type="PATRIC" id="fig|666685.9.peg.2319"/>
<dbReference type="KEGG" id="rhd:R2APBS1_0454"/>
<evidence type="ECO:0000313" key="1">
    <source>
        <dbReference type="EMBL" id="AGG87624.1"/>
    </source>
</evidence>
<accession>M4NAS6</accession>
<accession>I4WQF8</accession>
<dbReference type="AlphaFoldDB" id="I4WQF8"/>
<protein>
    <submittedName>
        <fullName evidence="1">Uncharacterized protein</fullName>
    </submittedName>
</protein>
<dbReference type="OrthoDB" id="583336at2"/>
<dbReference type="GeneID" id="72425426"/>
<dbReference type="RefSeq" id="WP_007511687.1">
    <property type="nucleotide sequence ID" value="NC_020541.1"/>
</dbReference>
<evidence type="ECO:0000313" key="2">
    <source>
        <dbReference type="Proteomes" id="UP000011859"/>
    </source>
</evidence>
<dbReference type="eggNOG" id="ENOG5031F75">
    <property type="taxonomic scope" value="Bacteria"/>
</dbReference>
<dbReference type="Proteomes" id="UP000011859">
    <property type="component" value="Chromosome"/>
</dbReference>
<reference evidence="1 2" key="1">
    <citation type="submission" date="2012-04" db="EMBL/GenBank/DDBJ databases">
        <title>Complete genome of Rhodanobacter sp. 2APBS1.</title>
        <authorList>
            <consortium name="US DOE Joint Genome Institute"/>
            <person name="Huntemann M."/>
            <person name="Wei C.-L."/>
            <person name="Han J."/>
            <person name="Detter J.C."/>
            <person name="Han C."/>
            <person name="Tapia R."/>
            <person name="Munk A.C.C."/>
            <person name="Chen A."/>
            <person name="Krypides N."/>
            <person name="Mavromatis K."/>
            <person name="Markowitz V."/>
            <person name="Szeto E."/>
            <person name="Ivanova N."/>
            <person name="Mikhailova N."/>
            <person name="Ovchinnikova G."/>
            <person name="Pagani I."/>
            <person name="Pati A."/>
            <person name="Goodwin L."/>
            <person name="Peters L."/>
            <person name="Pitluck S."/>
            <person name="Woyke T."/>
            <person name="Prakash O."/>
            <person name="Elkins J."/>
            <person name="Brown S."/>
            <person name="Palumbo A."/>
            <person name="Hemme C."/>
            <person name="Zhou J."/>
            <person name="Watson D."/>
            <person name="Jardine P."/>
            <person name="Kostka J."/>
            <person name="Green S."/>
        </authorList>
    </citation>
    <scope>NUCLEOTIDE SEQUENCE [LARGE SCALE GENOMIC DNA]</scope>
    <source>
        <strain evidence="1 2">2APBS1</strain>
    </source>
</reference>